<dbReference type="SUPFAM" id="SSF48484">
    <property type="entry name" value="Lipoxigenase"/>
    <property type="match status" value="1"/>
</dbReference>
<dbReference type="Pfam" id="PF00305">
    <property type="entry name" value="Lipoxygenase"/>
    <property type="match status" value="1"/>
</dbReference>
<sequence length="147" mass="16343">MCDNKNGRKSEKVQQQQLYVLYVCSKEQHADILTKPVSKALLLHHRPKIGVTDGSTVLRGSLLSSRSPDEEYIGDTVEPSWEADRVIKTAFESFSARLKELEATIDERNNDLKNTNRAGAGVVPYELLKPFSESGVTGKRVPNSISI</sequence>
<comment type="caution">
    <text evidence="6">The sequence shown here is derived from an EMBL/GenBank/DDBJ whole genome shotgun (WGS) entry which is preliminary data.</text>
</comment>
<dbReference type="AlphaFoldDB" id="A0A6A6KYL8"/>
<dbReference type="GO" id="GO:0046872">
    <property type="term" value="F:metal ion binding"/>
    <property type="evidence" value="ECO:0007669"/>
    <property type="project" value="UniProtKB-KW"/>
</dbReference>
<evidence type="ECO:0000256" key="1">
    <source>
        <dbReference type="ARBA" id="ARBA00022723"/>
    </source>
</evidence>
<name>A0A6A6KYL8_HEVBR</name>
<keyword evidence="7" id="KW-1185">Reference proteome</keyword>
<accession>A0A6A6KYL8</accession>
<evidence type="ECO:0000259" key="5">
    <source>
        <dbReference type="PROSITE" id="PS51393"/>
    </source>
</evidence>
<evidence type="ECO:0000256" key="3">
    <source>
        <dbReference type="ARBA" id="ARBA00023002"/>
    </source>
</evidence>
<dbReference type="Proteomes" id="UP000467840">
    <property type="component" value="Chromosome 7"/>
</dbReference>
<evidence type="ECO:0000313" key="7">
    <source>
        <dbReference type="Proteomes" id="UP000467840"/>
    </source>
</evidence>
<evidence type="ECO:0000313" key="6">
    <source>
        <dbReference type="EMBL" id="KAF2293634.1"/>
    </source>
</evidence>
<keyword evidence="1" id="KW-0479">Metal-binding</keyword>
<dbReference type="InterPro" id="IPR000907">
    <property type="entry name" value="LipOase"/>
</dbReference>
<gene>
    <name evidence="6" type="ORF">GH714_003572</name>
</gene>
<feature type="domain" description="Lipoxygenase" evidence="5">
    <location>
        <begin position="62"/>
        <end position="147"/>
    </location>
</feature>
<evidence type="ECO:0000256" key="4">
    <source>
        <dbReference type="SAM" id="Coils"/>
    </source>
</evidence>
<dbReference type="EMBL" id="JAAGAX010000013">
    <property type="protein sequence ID" value="KAF2293634.1"/>
    <property type="molecule type" value="Genomic_DNA"/>
</dbReference>
<dbReference type="InterPro" id="IPR036226">
    <property type="entry name" value="LipOase_C_sf"/>
</dbReference>
<keyword evidence="3" id="KW-0560">Oxidoreductase</keyword>
<dbReference type="GO" id="GO:0016702">
    <property type="term" value="F:oxidoreductase activity, acting on single donors with incorporation of molecular oxygen, incorporation of two atoms of oxygen"/>
    <property type="evidence" value="ECO:0007669"/>
    <property type="project" value="InterPro"/>
</dbReference>
<proteinExistence type="predicted"/>
<evidence type="ECO:0000256" key="2">
    <source>
        <dbReference type="ARBA" id="ARBA00022964"/>
    </source>
</evidence>
<organism evidence="6 7">
    <name type="scientific">Hevea brasiliensis</name>
    <name type="common">Para rubber tree</name>
    <name type="synonym">Siphonia brasiliensis</name>
    <dbReference type="NCBI Taxonomy" id="3981"/>
    <lineage>
        <taxon>Eukaryota</taxon>
        <taxon>Viridiplantae</taxon>
        <taxon>Streptophyta</taxon>
        <taxon>Embryophyta</taxon>
        <taxon>Tracheophyta</taxon>
        <taxon>Spermatophyta</taxon>
        <taxon>Magnoliopsida</taxon>
        <taxon>eudicotyledons</taxon>
        <taxon>Gunneridae</taxon>
        <taxon>Pentapetalae</taxon>
        <taxon>rosids</taxon>
        <taxon>fabids</taxon>
        <taxon>Malpighiales</taxon>
        <taxon>Euphorbiaceae</taxon>
        <taxon>Crotonoideae</taxon>
        <taxon>Micrandreae</taxon>
        <taxon>Hevea</taxon>
    </lineage>
</organism>
<dbReference type="InterPro" id="IPR013819">
    <property type="entry name" value="LipOase_C"/>
</dbReference>
<dbReference type="PANTHER" id="PTHR11771">
    <property type="entry name" value="LIPOXYGENASE"/>
    <property type="match status" value="1"/>
</dbReference>
<feature type="coiled-coil region" evidence="4">
    <location>
        <begin position="91"/>
        <end position="118"/>
    </location>
</feature>
<dbReference type="GO" id="GO:0034440">
    <property type="term" value="P:lipid oxidation"/>
    <property type="evidence" value="ECO:0007669"/>
    <property type="project" value="InterPro"/>
</dbReference>
<dbReference type="PROSITE" id="PS51393">
    <property type="entry name" value="LIPOXYGENASE_3"/>
    <property type="match status" value="1"/>
</dbReference>
<keyword evidence="2" id="KW-0223">Dioxygenase</keyword>
<reference evidence="6 7" key="1">
    <citation type="journal article" date="2020" name="Mol. Plant">
        <title>The Chromosome-Based Rubber Tree Genome Provides New Insights into Spurge Genome Evolution and Rubber Biosynthesis.</title>
        <authorList>
            <person name="Liu J."/>
            <person name="Shi C."/>
            <person name="Shi C.C."/>
            <person name="Li W."/>
            <person name="Zhang Q.J."/>
            <person name="Zhang Y."/>
            <person name="Li K."/>
            <person name="Lu H.F."/>
            <person name="Shi C."/>
            <person name="Zhu S.T."/>
            <person name="Xiao Z.Y."/>
            <person name="Nan H."/>
            <person name="Yue Y."/>
            <person name="Zhu X.G."/>
            <person name="Wu Y."/>
            <person name="Hong X.N."/>
            <person name="Fan G.Y."/>
            <person name="Tong Y."/>
            <person name="Zhang D."/>
            <person name="Mao C.L."/>
            <person name="Liu Y.L."/>
            <person name="Hao S.J."/>
            <person name="Liu W.Q."/>
            <person name="Lv M.Q."/>
            <person name="Zhang H.B."/>
            <person name="Liu Y."/>
            <person name="Hu-Tang G.R."/>
            <person name="Wang J.P."/>
            <person name="Wang J.H."/>
            <person name="Sun Y.H."/>
            <person name="Ni S.B."/>
            <person name="Chen W.B."/>
            <person name="Zhang X.C."/>
            <person name="Jiao Y.N."/>
            <person name="Eichler E.E."/>
            <person name="Li G.H."/>
            <person name="Liu X."/>
            <person name="Gao L.Z."/>
        </authorList>
    </citation>
    <scope>NUCLEOTIDE SEQUENCE [LARGE SCALE GENOMIC DNA]</scope>
    <source>
        <strain evidence="7">cv. GT1</strain>
        <tissue evidence="6">Leaf</tissue>
    </source>
</reference>
<protein>
    <recommendedName>
        <fullName evidence="5">Lipoxygenase domain-containing protein</fullName>
    </recommendedName>
</protein>
<keyword evidence="4" id="KW-0175">Coiled coil</keyword>
<dbReference type="Gene3D" id="1.20.245.10">
    <property type="entry name" value="Lipoxygenase-1, Domain 5"/>
    <property type="match status" value="1"/>
</dbReference>